<feature type="region of interest" description="Disordered" evidence="1">
    <location>
        <begin position="253"/>
        <end position="278"/>
    </location>
</feature>
<dbReference type="Pfam" id="PF24034">
    <property type="entry name" value="DUF7343"/>
    <property type="match status" value="1"/>
</dbReference>
<dbReference type="STRING" id="890420.SAMN05216226_10939"/>
<keyword evidence="6" id="KW-1185">Reference proteome</keyword>
<evidence type="ECO:0000259" key="3">
    <source>
        <dbReference type="Pfam" id="PF24034"/>
    </source>
</evidence>
<dbReference type="InterPro" id="IPR055767">
    <property type="entry name" value="DUF7343"/>
</dbReference>
<dbReference type="InterPro" id="IPR055769">
    <property type="entry name" value="DUF7345"/>
</dbReference>
<feature type="transmembrane region" description="Helical" evidence="2">
    <location>
        <begin position="226"/>
        <end position="248"/>
    </location>
</feature>
<feature type="domain" description="DUF7345" evidence="4">
    <location>
        <begin position="55"/>
        <end position="177"/>
    </location>
</feature>
<reference evidence="5 6" key="1">
    <citation type="submission" date="2016-10" db="EMBL/GenBank/DDBJ databases">
        <authorList>
            <person name="de Groot N.N."/>
        </authorList>
    </citation>
    <scope>NUCLEOTIDE SEQUENCE [LARGE SCALE GENOMIC DNA]</scope>
    <source>
        <strain evidence="5 6">IBRC-M10015</strain>
    </source>
</reference>
<sequence>MNRTRWTVIVGAVALAAALFGAAAVVGTAGAADDAPEGALFQTDIDADTVRMAATVDQAGDATWQVTYRLDLDGNESVQAFESLRADIRANESAYLSPFTDRMRRTADTASNATGRAMAIRNTTIDTQRITQPDAEFGDVVFSFSWTGFAAVDGGTVRAGDAVDGLFLDEQSSLTLSWTGELTVDSQTPQADTATGQRLTWRGPIEFETGEPRAVLVPPSESDGNAISPLMVGALLVAVVGVGLAAFLSRRDGDTPTVTEEEPTPAAESENQGPPSELLSNEERVLALVEDNGGRIKQKEVAERLDWSAAMTSQVVGDLREADEIETFRIGRENVLTLPDVDIVPEDEGTSEDETG</sequence>
<feature type="domain" description="DUF7343" evidence="3">
    <location>
        <begin position="278"/>
        <end position="339"/>
    </location>
</feature>
<protein>
    <recommendedName>
        <fullName evidence="7">IclR helix-turn-helix domain-containing protein</fullName>
    </recommendedName>
</protein>
<evidence type="ECO:0008006" key="7">
    <source>
        <dbReference type="Google" id="ProtNLM"/>
    </source>
</evidence>
<evidence type="ECO:0000313" key="6">
    <source>
        <dbReference type="Proteomes" id="UP000198856"/>
    </source>
</evidence>
<dbReference type="InterPro" id="IPR036390">
    <property type="entry name" value="WH_DNA-bd_sf"/>
</dbReference>
<dbReference type="OrthoDB" id="27885at2157"/>
<dbReference type="SUPFAM" id="SSF46785">
    <property type="entry name" value="Winged helix' DNA-binding domain"/>
    <property type="match status" value="1"/>
</dbReference>
<dbReference type="AlphaFoldDB" id="A0A1G8WIM2"/>
<organism evidence="5 6">
    <name type="scientific">Halovenus aranensis</name>
    <dbReference type="NCBI Taxonomy" id="890420"/>
    <lineage>
        <taxon>Archaea</taxon>
        <taxon>Methanobacteriati</taxon>
        <taxon>Methanobacteriota</taxon>
        <taxon>Stenosarchaea group</taxon>
        <taxon>Halobacteria</taxon>
        <taxon>Halobacteriales</taxon>
        <taxon>Haloarculaceae</taxon>
        <taxon>Halovenus</taxon>
    </lineage>
</organism>
<gene>
    <name evidence="5" type="ORF">SAMN05216226_10939</name>
</gene>
<dbReference type="Pfam" id="PF24036">
    <property type="entry name" value="DUF7345"/>
    <property type="match status" value="1"/>
</dbReference>
<dbReference type="RefSeq" id="WP_092702632.1">
    <property type="nucleotide sequence ID" value="NZ_FNFC01000009.1"/>
</dbReference>
<keyword evidence="2" id="KW-1133">Transmembrane helix</keyword>
<accession>A0A1G8WIM2</accession>
<name>A0A1G8WIM2_9EURY</name>
<evidence type="ECO:0000259" key="4">
    <source>
        <dbReference type="Pfam" id="PF24036"/>
    </source>
</evidence>
<evidence type="ECO:0000256" key="1">
    <source>
        <dbReference type="SAM" id="MobiDB-lite"/>
    </source>
</evidence>
<keyword evidence="2" id="KW-0472">Membrane</keyword>
<keyword evidence="2" id="KW-0812">Transmembrane</keyword>
<evidence type="ECO:0000313" key="5">
    <source>
        <dbReference type="EMBL" id="SDJ77976.1"/>
    </source>
</evidence>
<proteinExistence type="predicted"/>
<dbReference type="EMBL" id="FNFC01000009">
    <property type="protein sequence ID" value="SDJ77976.1"/>
    <property type="molecule type" value="Genomic_DNA"/>
</dbReference>
<dbReference type="Proteomes" id="UP000198856">
    <property type="component" value="Unassembled WGS sequence"/>
</dbReference>
<evidence type="ECO:0000256" key="2">
    <source>
        <dbReference type="SAM" id="Phobius"/>
    </source>
</evidence>